<dbReference type="PRINTS" id="PR01400">
    <property type="entry name" value="TACYTOLYSIN"/>
</dbReference>
<dbReference type="OrthoDB" id="1875540at2"/>
<evidence type="ECO:0000313" key="15">
    <source>
        <dbReference type="EMBL" id="KMY31777.1"/>
    </source>
</evidence>
<evidence type="ECO:0000256" key="8">
    <source>
        <dbReference type="ARBA" id="ARBA00022852"/>
    </source>
</evidence>
<accession>A0A0K9FC10</accession>
<dbReference type="InterPro" id="IPR036363">
    <property type="entry name" value="Thiol_cytolysin_ab_sf"/>
</dbReference>
<dbReference type="InterPro" id="IPR036359">
    <property type="entry name" value="Thiol_cytolysin_sf"/>
</dbReference>
<evidence type="ECO:0000256" key="10">
    <source>
        <dbReference type="ARBA" id="ARBA00023026"/>
    </source>
</evidence>
<keyword evidence="5 13" id="KW-0800">Toxin</keyword>
<dbReference type="Gene3D" id="3.90.840.10">
    <property type="entry name" value="Thiol-activated cytolysin superfamily/Thiol-activated cytolysin, alpha-beta domain"/>
    <property type="match status" value="1"/>
</dbReference>
<protein>
    <recommendedName>
        <fullName evidence="13">Thiol-activated cytolysin</fullName>
    </recommendedName>
</protein>
<dbReference type="PROSITE" id="PS00481">
    <property type="entry name" value="THIOL_CYTOLYSINS"/>
    <property type="match status" value="1"/>
</dbReference>
<evidence type="ECO:0000256" key="4">
    <source>
        <dbReference type="ARBA" id="ARBA00022525"/>
    </source>
</evidence>
<evidence type="ECO:0000256" key="3">
    <source>
        <dbReference type="ARBA" id="ARBA00022452"/>
    </source>
</evidence>
<evidence type="ECO:0000256" key="11">
    <source>
        <dbReference type="ARBA" id="ARBA00023121"/>
    </source>
</evidence>
<dbReference type="EMBL" id="LFXJ01000005">
    <property type="protein sequence ID" value="KMY31777.1"/>
    <property type="molecule type" value="Genomic_DNA"/>
</dbReference>
<dbReference type="GO" id="GO:0090729">
    <property type="term" value="F:toxin activity"/>
    <property type="evidence" value="ECO:0007669"/>
    <property type="project" value="UniProtKB-KW"/>
</dbReference>
<keyword evidence="7 13" id="KW-0354">Hemolysis</keyword>
<evidence type="ECO:0000313" key="16">
    <source>
        <dbReference type="Proteomes" id="UP000037326"/>
    </source>
</evidence>
<keyword evidence="3 13" id="KW-1134">Transmembrane beta strand</keyword>
<keyword evidence="4 13" id="KW-0964">Secreted</keyword>
<comment type="similarity">
    <text evidence="2 13">Belongs to the cholesterol-dependent cytolysin family.</text>
</comment>
<evidence type="ECO:0000256" key="12">
    <source>
        <dbReference type="ARBA" id="ARBA00023136"/>
    </source>
</evidence>
<evidence type="ECO:0000256" key="13">
    <source>
        <dbReference type="RuleBase" id="RU364025"/>
    </source>
</evidence>
<keyword evidence="8 13" id="KW-0204">Cytolysis</keyword>
<dbReference type="SUPFAM" id="SSF56978">
    <property type="entry name" value="Perfringolysin"/>
    <property type="match status" value="1"/>
</dbReference>
<evidence type="ECO:0000256" key="1">
    <source>
        <dbReference type="ARBA" id="ARBA00004301"/>
    </source>
</evidence>
<proteinExistence type="inferred from homology"/>
<keyword evidence="11 13" id="KW-0446">Lipid-binding</keyword>
<keyword evidence="10" id="KW-0843">Virulence</keyword>
<keyword evidence="9 13" id="KW-1043">Host membrane</keyword>
<evidence type="ECO:0000256" key="9">
    <source>
        <dbReference type="ARBA" id="ARBA00022870"/>
    </source>
</evidence>
<dbReference type="Gene3D" id="3.30.1040.20">
    <property type="match status" value="1"/>
</dbReference>
<gene>
    <name evidence="15" type="ORF">ACZ11_06155</name>
</gene>
<reference evidence="16" key="1">
    <citation type="submission" date="2015-07" db="EMBL/GenBank/DDBJ databases">
        <authorList>
            <consortium name="Consortium for Microbial Forensics and Genomics (microFORGE)"/>
            <person name="Knight B.M."/>
            <person name="Roberts D.P."/>
            <person name="Lin D."/>
            <person name="Hari K."/>
            <person name="Fletcher J."/>
            <person name="Melcher U."/>
            <person name="Blagden T."/>
            <person name="Winegar R.A."/>
        </authorList>
    </citation>
    <scope>NUCLEOTIDE SEQUENCE [LARGE SCALE GENOMIC DNA]</scope>
    <source>
        <strain evidence="16">DSM 23493</strain>
    </source>
</reference>
<evidence type="ECO:0000256" key="6">
    <source>
        <dbReference type="ARBA" id="ARBA00022692"/>
    </source>
</evidence>
<dbReference type="RefSeq" id="WP_049664528.1">
    <property type="nucleotide sequence ID" value="NZ_JBIVOC010000002.1"/>
</dbReference>
<dbReference type="GO" id="GO:0005576">
    <property type="term" value="C:extracellular region"/>
    <property type="evidence" value="ECO:0007669"/>
    <property type="project" value="UniProtKB-SubCell"/>
</dbReference>
<keyword evidence="13" id="KW-1032">Host cell membrane</keyword>
<sequence length="513" mass="56867">MIFLGIRNYFKVIKVLVCLSVSLCIINYPIISFAATLDTNVASEKSKSNDIDTGIANLNYNNSEVLAVNGDKINSFVPKEGINSNDKFIVVERNKKSLTTSPVDISIIDSMANRTYPGALQLANKAFVDNQPSLLVAKRKPLNISIDLPGMKRENTTTVDNPTYGNVSGAVDELVSTWSEKYSTTHTLPARLQYSESMVYSKSQIASALNVNAQVLDNSLGIDFNAIANGEKKVMVAAYKQIFYTVSAEQPNNPSDLFDDSVNFEELTRKGVSNDAPPVMVSNVAYGRTIYVKLETSSKSKDVQAAFKALLKDVNTNVETSGQYKDIFEESSFTAVVLGGDSQKHNQVVSKDFNDIREIIKDNGEFSLKNPAYPISYTSVFLKDNSIAAVHNNTDYIETTATEYSKGKIILDHYGAYVAQFEVAWDEISYDENGNEVLSHKTWDGNWKDKTAHFSTVIPLPPNAKNIRIYARECTGLAWEWWRTIIDEYNVPLSNEIKVSIGGTTLYPTGNIN</sequence>
<keyword evidence="6 13" id="KW-0812">Transmembrane</keyword>
<dbReference type="GO" id="GO:0031640">
    <property type="term" value="P:killing of cells of another organism"/>
    <property type="evidence" value="ECO:0007669"/>
    <property type="project" value="UniProtKB-KW"/>
</dbReference>
<dbReference type="GO" id="GO:0015485">
    <property type="term" value="F:cholesterol binding"/>
    <property type="evidence" value="ECO:0007669"/>
    <property type="project" value="InterPro"/>
</dbReference>
<evidence type="ECO:0000256" key="5">
    <source>
        <dbReference type="ARBA" id="ARBA00022656"/>
    </source>
</evidence>
<dbReference type="Gene3D" id="2.60.40.1430">
    <property type="entry name" value="Perfringolysin, domain 4"/>
    <property type="match status" value="1"/>
</dbReference>
<dbReference type="InterPro" id="IPR001869">
    <property type="entry name" value="Thiol_cytolysin"/>
</dbReference>
<dbReference type="AlphaFoldDB" id="A0A0K9FC10"/>
<comment type="function">
    <text evidence="13">A cholesterol-dependent toxin that causes cytolysis by forming pores in cholesterol containing host membranes. After binding to target membranes, the protein undergoes a major conformation change, leading to its insertion in the host membrane and formation of an oligomeric pore complex. Cholesterol is required for binding to host membranes, membrane insertion and pore formation; cholesterol binding is mediated by a Thr-Leu pair in the C-terminus. Can be reversibly inactivated by oxidation.</text>
</comment>
<dbReference type="GeneID" id="96597867"/>
<dbReference type="Pfam" id="PF01289">
    <property type="entry name" value="Thiol_cytolysin"/>
    <property type="match status" value="1"/>
</dbReference>
<name>A0A0K9FC10_9BACI</name>
<comment type="caution">
    <text evidence="15">The sequence shown here is derived from an EMBL/GenBank/DDBJ whole genome shotgun (WGS) entry which is preliminary data.</text>
</comment>
<dbReference type="PATRIC" id="fig|582475.4.peg.691"/>
<keyword evidence="12 13" id="KW-0472">Membrane</keyword>
<evidence type="ECO:0000259" key="14">
    <source>
        <dbReference type="Pfam" id="PF17440"/>
    </source>
</evidence>
<dbReference type="InterPro" id="IPR038700">
    <property type="entry name" value="Thiol_cytolys_C_sf"/>
</dbReference>
<organism evidence="15 16">
    <name type="scientific">Lysinibacillus xylanilyticus</name>
    <dbReference type="NCBI Taxonomy" id="582475"/>
    <lineage>
        <taxon>Bacteria</taxon>
        <taxon>Bacillati</taxon>
        <taxon>Bacillota</taxon>
        <taxon>Bacilli</taxon>
        <taxon>Bacillales</taxon>
        <taxon>Bacillaceae</taxon>
        <taxon>Lysinibacillus</taxon>
    </lineage>
</organism>
<dbReference type="Gene3D" id="3.40.30.40">
    <property type="entry name" value="Perfringolysin"/>
    <property type="match status" value="1"/>
</dbReference>
<dbReference type="Pfam" id="PF17440">
    <property type="entry name" value="Thiol_cytolys_C"/>
    <property type="match status" value="1"/>
</dbReference>
<comment type="subcellular location">
    <subcellularLocation>
        <location evidence="1">Host membrane</location>
        <topology evidence="1">Multi-pass membrane protein</topology>
    </subcellularLocation>
    <subcellularLocation>
        <location evidence="13">Secreted</location>
    </subcellularLocation>
    <subcellularLocation>
        <location evidence="13">Host cell membrane</location>
        <topology evidence="13">Multi-pass membrane protein</topology>
    </subcellularLocation>
</comment>
<feature type="domain" description="Thiol-activated cytolysin C-terminal" evidence="14">
    <location>
        <begin position="408"/>
        <end position="508"/>
    </location>
</feature>
<evidence type="ECO:0000256" key="7">
    <source>
        <dbReference type="ARBA" id="ARBA00022735"/>
    </source>
</evidence>
<dbReference type="Proteomes" id="UP000037326">
    <property type="component" value="Unassembled WGS sequence"/>
</dbReference>
<evidence type="ECO:0000256" key="2">
    <source>
        <dbReference type="ARBA" id="ARBA00008503"/>
    </source>
</evidence>
<dbReference type="InterPro" id="IPR035390">
    <property type="entry name" value="Thiol_cytolys_C"/>
</dbReference>
<dbReference type="GO" id="GO:0020002">
    <property type="term" value="C:host cell plasma membrane"/>
    <property type="evidence" value="ECO:0007669"/>
    <property type="project" value="UniProtKB-SubCell"/>
</dbReference>